<feature type="domain" description="NusG-like N-terminal" evidence="2">
    <location>
        <begin position="6"/>
        <end position="96"/>
    </location>
</feature>
<dbReference type="Proteomes" id="UP000216339">
    <property type="component" value="Unassembled WGS sequence"/>
</dbReference>
<evidence type="ECO:0000313" key="3">
    <source>
        <dbReference type="EMBL" id="PAP76384.1"/>
    </source>
</evidence>
<dbReference type="NCBIfam" id="NF033644">
    <property type="entry name" value="antiterm_UpxY"/>
    <property type="match status" value="1"/>
</dbReference>
<dbReference type="EMBL" id="MQWD01000001">
    <property type="protein sequence ID" value="PAP76384.1"/>
    <property type="molecule type" value="Genomic_DNA"/>
</dbReference>
<reference evidence="3 4" key="1">
    <citation type="submission" date="2016-11" db="EMBL/GenBank/DDBJ databases">
        <title>Study of marine rhodopsin-containing bacteria.</title>
        <authorList>
            <person name="Yoshizawa S."/>
            <person name="Kumagai Y."/>
            <person name="Kogure K."/>
        </authorList>
    </citation>
    <scope>NUCLEOTIDE SEQUENCE [LARGE SCALE GENOMIC DNA]</scope>
    <source>
        <strain evidence="3 4">SAORIC-28</strain>
    </source>
</reference>
<protein>
    <recommendedName>
        <fullName evidence="2">NusG-like N-terminal domain-containing protein</fullName>
    </recommendedName>
</protein>
<comment type="caution">
    <text evidence="3">The sequence shown here is derived from an EMBL/GenBank/DDBJ whole genome shotgun (WGS) entry which is preliminary data.</text>
</comment>
<gene>
    <name evidence="3" type="ORF">BSZ37_07970</name>
</gene>
<keyword evidence="1" id="KW-0804">Transcription</keyword>
<proteinExistence type="predicted"/>
<evidence type="ECO:0000256" key="1">
    <source>
        <dbReference type="ARBA" id="ARBA00023163"/>
    </source>
</evidence>
<name>A0A271J010_9BACT</name>
<dbReference type="Gene3D" id="3.30.70.940">
    <property type="entry name" value="NusG, N-terminal domain"/>
    <property type="match status" value="1"/>
</dbReference>
<organism evidence="3 4">
    <name type="scientific">Rubrivirga marina</name>
    <dbReference type="NCBI Taxonomy" id="1196024"/>
    <lineage>
        <taxon>Bacteria</taxon>
        <taxon>Pseudomonadati</taxon>
        <taxon>Rhodothermota</taxon>
        <taxon>Rhodothermia</taxon>
        <taxon>Rhodothermales</taxon>
        <taxon>Rubricoccaceae</taxon>
        <taxon>Rubrivirga</taxon>
    </lineage>
</organism>
<keyword evidence="4" id="KW-1185">Reference proteome</keyword>
<dbReference type="InterPro" id="IPR036735">
    <property type="entry name" value="NGN_dom_sf"/>
</dbReference>
<dbReference type="AlphaFoldDB" id="A0A271J010"/>
<dbReference type="Pfam" id="PF02357">
    <property type="entry name" value="NusG"/>
    <property type="match status" value="1"/>
</dbReference>
<dbReference type="RefSeq" id="WP_095510040.1">
    <property type="nucleotide sequence ID" value="NZ_MQWD01000001.1"/>
</dbReference>
<evidence type="ECO:0000313" key="4">
    <source>
        <dbReference type="Proteomes" id="UP000216339"/>
    </source>
</evidence>
<dbReference type="InterPro" id="IPR006645">
    <property type="entry name" value="NGN-like_dom"/>
</dbReference>
<dbReference type="SUPFAM" id="SSF82679">
    <property type="entry name" value="N-utilization substance G protein NusG, N-terminal domain"/>
    <property type="match status" value="1"/>
</dbReference>
<evidence type="ECO:0000259" key="2">
    <source>
        <dbReference type="Pfam" id="PF02357"/>
    </source>
</evidence>
<dbReference type="OrthoDB" id="9796143at2"/>
<accession>A0A271J010</accession>
<dbReference type="GO" id="GO:0006354">
    <property type="term" value="P:DNA-templated transcription elongation"/>
    <property type="evidence" value="ECO:0007669"/>
    <property type="project" value="InterPro"/>
</dbReference>
<sequence length="172" mass="19204">MPHARVWRVFYTRPRNEKKVAERLNDGGIDVCLPLRTVLRRWSDRKRKIQEPLFPGYLFAHVDERERLAVLQDDGVVTTVSFGGTLAEVRNTEIVMLRALEGLPKSVEARALDAVPPGTEVIVTTGPLKGARGTVEGSPKAFYLFILIESVRQAIRLEVPADWVMRTGGKAG</sequence>